<organism evidence="3 4">
    <name type="scientific">Prunus persica</name>
    <name type="common">Peach</name>
    <name type="synonym">Amygdalus persica</name>
    <dbReference type="NCBI Taxonomy" id="3760"/>
    <lineage>
        <taxon>Eukaryota</taxon>
        <taxon>Viridiplantae</taxon>
        <taxon>Streptophyta</taxon>
        <taxon>Embryophyta</taxon>
        <taxon>Tracheophyta</taxon>
        <taxon>Spermatophyta</taxon>
        <taxon>Magnoliopsida</taxon>
        <taxon>eudicotyledons</taxon>
        <taxon>Gunneridae</taxon>
        <taxon>Pentapetalae</taxon>
        <taxon>rosids</taxon>
        <taxon>fabids</taxon>
        <taxon>Rosales</taxon>
        <taxon>Rosaceae</taxon>
        <taxon>Amygdaloideae</taxon>
        <taxon>Amygdaleae</taxon>
        <taxon>Prunus</taxon>
    </lineage>
</organism>
<feature type="compositionally biased region" description="Low complexity" evidence="1">
    <location>
        <begin position="9"/>
        <end position="24"/>
    </location>
</feature>
<dbReference type="Proteomes" id="UP000006882">
    <property type="component" value="Chromosome G4"/>
</dbReference>
<sequence>MKPNLFSKPNTSSSLNTLPSHSSPTPSVLCVFWSKIPSIARRSSLIAHHSSPSLFAVSHPNATASASLSSQSKAGHRLFLSLVPYTDLYLFLSTICVSFDAFISLLISSICSHMGIDSFCDFVLMLLQRSDSFFFFFF</sequence>
<accession>A0A251PT10</accession>
<feature type="region of interest" description="Disordered" evidence="1">
    <location>
        <begin position="1"/>
        <end position="24"/>
    </location>
</feature>
<dbReference type="EMBL" id="CM007654">
    <property type="protein sequence ID" value="ONI14632.1"/>
    <property type="molecule type" value="Genomic_DNA"/>
</dbReference>
<proteinExistence type="predicted"/>
<keyword evidence="2" id="KW-0812">Transmembrane</keyword>
<evidence type="ECO:0000256" key="2">
    <source>
        <dbReference type="SAM" id="Phobius"/>
    </source>
</evidence>
<dbReference type="AlphaFoldDB" id="A0A251PT10"/>
<gene>
    <name evidence="3" type="ORF">PRUPE_4G289000</name>
</gene>
<dbReference type="Gramene" id="ONI14632">
    <property type="protein sequence ID" value="ONI14632"/>
    <property type="gene ID" value="PRUPE_4G289000"/>
</dbReference>
<feature type="transmembrane region" description="Helical" evidence="2">
    <location>
        <begin position="88"/>
        <end position="107"/>
    </location>
</feature>
<evidence type="ECO:0000256" key="1">
    <source>
        <dbReference type="SAM" id="MobiDB-lite"/>
    </source>
</evidence>
<evidence type="ECO:0000313" key="4">
    <source>
        <dbReference type="Proteomes" id="UP000006882"/>
    </source>
</evidence>
<reference evidence="3 4" key="1">
    <citation type="journal article" date="2013" name="Nat. Genet.">
        <title>The high-quality draft genome of peach (Prunus persica) identifies unique patterns of genetic diversity, domestication and genome evolution.</title>
        <authorList>
            <consortium name="International Peach Genome Initiative"/>
            <person name="Verde I."/>
            <person name="Abbott A.G."/>
            <person name="Scalabrin S."/>
            <person name="Jung S."/>
            <person name="Shu S."/>
            <person name="Marroni F."/>
            <person name="Zhebentyayeva T."/>
            <person name="Dettori M.T."/>
            <person name="Grimwood J."/>
            <person name="Cattonaro F."/>
            <person name="Zuccolo A."/>
            <person name="Rossini L."/>
            <person name="Jenkins J."/>
            <person name="Vendramin E."/>
            <person name="Meisel L.A."/>
            <person name="Decroocq V."/>
            <person name="Sosinski B."/>
            <person name="Prochnik S."/>
            <person name="Mitros T."/>
            <person name="Policriti A."/>
            <person name="Cipriani G."/>
            <person name="Dondini L."/>
            <person name="Ficklin S."/>
            <person name="Goodstein D.M."/>
            <person name="Xuan P."/>
            <person name="Del Fabbro C."/>
            <person name="Aramini V."/>
            <person name="Copetti D."/>
            <person name="Gonzalez S."/>
            <person name="Horner D.S."/>
            <person name="Falchi R."/>
            <person name="Lucas S."/>
            <person name="Mica E."/>
            <person name="Maldonado J."/>
            <person name="Lazzari B."/>
            <person name="Bielenberg D."/>
            <person name="Pirona R."/>
            <person name="Miculan M."/>
            <person name="Barakat A."/>
            <person name="Testolin R."/>
            <person name="Stella A."/>
            <person name="Tartarini S."/>
            <person name="Tonutti P."/>
            <person name="Arus P."/>
            <person name="Orellana A."/>
            <person name="Wells C."/>
            <person name="Main D."/>
            <person name="Vizzotto G."/>
            <person name="Silva H."/>
            <person name="Salamini F."/>
            <person name="Schmutz J."/>
            <person name="Morgante M."/>
            <person name="Rokhsar D.S."/>
        </authorList>
    </citation>
    <scope>NUCLEOTIDE SEQUENCE [LARGE SCALE GENOMIC DNA]</scope>
    <source>
        <strain evidence="4">cv. Nemared</strain>
    </source>
</reference>
<keyword evidence="2" id="KW-1133">Transmembrane helix</keyword>
<keyword evidence="2" id="KW-0472">Membrane</keyword>
<evidence type="ECO:0000313" key="3">
    <source>
        <dbReference type="EMBL" id="ONI14632.1"/>
    </source>
</evidence>
<protein>
    <submittedName>
        <fullName evidence="3">Uncharacterized protein</fullName>
    </submittedName>
</protein>
<name>A0A251PT10_PRUPE</name>
<keyword evidence="4" id="KW-1185">Reference proteome</keyword>